<dbReference type="AlphaFoldDB" id="A0A5B7KEJ6"/>
<feature type="compositionally biased region" description="Low complexity" evidence="1">
    <location>
        <begin position="46"/>
        <end position="72"/>
    </location>
</feature>
<reference evidence="2 3" key="1">
    <citation type="submission" date="2019-05" db="EMBL/GenBank/DDBJ databases">
        <title>Another draft genome of Portunus trituberculatus and its Hox gene families provides insights of decapod evolution.</title>
        <authorList>
            <person name="Jeong J.-H."/>
            <person name="Song I."/>
            <person name="Kim S."/>
            <person name="Choi T."/>
            <person name="Kim D."/>
            <person name="Ryu S."/>
            <person name="Kim W."/>
        </authorList>
    </citation>
    <scope>NUCLEOTIDE SEQUENCE [LARGE SCALE GENOMIC DNA]</scope>
    <source>
        <tissue evidence="2">Muscle</tissue>
    </source>
</reference>
<keyword evidence="3" id="KW-1185">Reference proteome</keyword>
<dbReference type="EMBL" id="VSRR010144340">
    <property type="protein sequence ID" value="MPD05087.1"/>
    <property type="molecule type" value="Genomic_DNA"/>
</dbReference>
<name>A0A5B7KEJ6_PORTR</name>
<organism evidence="2 3">
    <name type="scientific">Portunus trituberculatus</name>
    <name type="common">Swimming crab</name>
    <name type="synonym">Neptunus trituberculatus</name>
    <dbReference type="NCBI Taxonomy" id="210409"/>
    <lineage>
        <taxon>Eukaryota</taxon>
        <taxon>Metazoa</taxon>
        <taxon>Ecdysozoa</taxon>
        <taxon>Arthropoda</taxon>
        <taxon>Crustacea</taxon>
        <taxon>Multicrustacea</taxon>
        <taxon>Malacostraca</taxon>
        <taxon>Eumalacostraca</taxon>
        <taxon>Eucarida</taxon>
        <taxon>Decapoda</taxon>
        <taxon>Pleocyemata</taxon>
        <taxon>Brachyura</taxon>
        <taxon>Eubrachyura</taxon>
        <taxon>Portunoidea</taxon>
        <taxon>Portunidae</taxon>
        <taxon>Portuninae</taxon>
        <taxon>Portunus</taxon>
    </lineage>
</organism>
<comment type="caution">
    <text evidence="2">The sequence shown here is derived from an EMBL/GenBank/DDBJ whole genome shotgun (WGS) entry which is preliminary data.</text>
</comment>
<evidence type="ECO:0000313" key="3">
    <source>
        <dbReference type="Proteomes" id="UP000324222"/>
    </source>
</evidence>
<accession>A0A5B7KEJ6</accession>
<evidence type="ECO:0000313" key="2">
    <source>
        <dbReference type="EMBL" id="MPD05087.1"/>
    </source>
</evidence>
<feature type="region of interest" description="Disordered" evidence="1">
    <location>
        <begin position="1"/>
        <end position="87"/>
    </location>
</feature>
<sequence>MEPQHTGKRGQVAGESQGEGGVAWEESGREEVGLMSTPDQKTSGPSFSSSSFYSYFYSSSSSSSFSSSSSSSHARYPRGKGQPRPSARKYSLKIVWVMMRNILRV</sequence>
<protein>
    <submittedName>
        <fullName evidence="2">Uncharacterized protein</fullName>
    </submittedName>
</protein>
<proteinExistence type="predicted"/>
<dbReference type="Proteomes" id="UP000324222">
    <property type="component" value="Unassembled WGS sequence"/>
</dbReference>
<evidence type="ECO:0000256" key="1">
    <source>
        <dbReference type="SAM" id="MobiDB-lite"/>
    </source>
</evidence>
<gene>
    <name evidence="2" type="ORF">E2C01_100812</name>
</gene>